<feature type="compositionally biased region" description="Low complexity" evidence="1">
    <location>
        <begin position="553"/>
        <end position="562"/>
    </location>
</feature>
<evidence type="ECO:0000313" key="5">
    <source>
        <dbReference type="Proteomes" id="UP000717515"/>
    </source>
</evidence>
<keyword evidence="2" id="KW-1133">Transmembrane helix</keyword>
<dbReference type="SUPFAM" id="SSF117281">
    <property type="entry name" value="Kelch motif"/>
    <property type="match status" value="1"/>
</dbReference>
<protein>
    <recommendedName>
        <fullName evidence="6">Galactose oxidase</fullName>
    </recommendedName>
</protein>
<evidence type="ECO:0000313" key="4">
    <source>
        <dbReference type="EMBL" id="KAG9324438.1"/>
    </source>
</evidence>
<organism evidence="4 5">
    <name type="scientific">Mortierella alpina</name>
    <name type="common">Oleaginous fungus</name>
    <name type="synonym">Mortierella renispora</name>
    <dbReference type="NCBI Taxonomy" id="64518"/>
    <lineage>
        <taxon>Eukaryota</taxon>
        <taxon>Fungi</taxon>
        <taxon>Fungi incertae sedis</taxon>
        <taxon>Mucoromycota</taxon>
        <taxon>Mortierellomycotina</taxon>
        <taxon>Mortierellomycetes</taxon>
        <taxon>Mortierellales</taxon>
        <taxon>Mortierellaceae</taxon>
        <taxon>Mortierella</taxon>
    </lineage>
</organism>
<sequence length="644" mass="67680">MKTLKSLTVGLVLSLTLSTDLLQPVSAQTASASPKPSGTPTPVAPGVRGPSSFYAIASASNKNNVYYQGGRLFSGNTTNVNDLFSLDLTKTWPITSPPWVNLSVPKSGTGGPSVSSHSATMSKDGSTLLVTAPTDNQSPFLYKYNIAAGTWSTVNAPADQAAVWSKRLDTSFVTDSETGISWLLGGSFPDRTSTNAVDRFEADAWTPSVAVKPSSGGSAEMSSFNSGTAEIFKSKIYIFGGFSTSSGQRSYQSFGGIPWIDVSDPANPTYGTQMTMGTAPPSRHYHCSALTESGRVIIYGGFDQNTQTALGDVWSLDLITMTWTKILATNGGSPRYGHNCDISGANMVVYGGLAKGATGGSVGHLDVQVYDVMLSMWMSSYAPKQDTTPPSTPLAVYDGSKNSGGIGIGAIVGIIVGVLVIIGVIFGVLFYQRRQKKIEIREAELEKQAYLASLRPEGEQGHPSPGPGRVSTPGMSHNGLYSGMDERLLQSAAASPGMGGQGQGNVQYLMQHLPDGTIAVQPVYLDHQPIHMQASPNMAADSSYVSPPLPNASGGASPGSYFSPPPPSHTNGMTSSPSPAAANPYVMPMSQHNKSQVSFPQPTHDPFASPGMVHSPVPPGYVSSSISGLGSPQQMHPQHNQQMR</sequence>
<keyword evidence="2" id="KW-0812">Transmembrane</keyword>
<accession>A0A9P8A511</accession>
<reference evidence="4" key="1">
    <citation type="submission" date="2021-07" db="EMBL/GenBank/DDBJ databases">
        <title>Draft genome of Mortierella alpina, strain LL118, isolated from an aspen leaf litter sample.</title>
        <authorList>
            <person name="Yang S."/>
            <person name="Vinatzer B.A."/>
        </authorList>
    </citation>
    <scope>NUCLEOTIDE SEQUENCE</scope>
    <source>
        <strain evidence="4">LL118</strain>
    </source>
</reference>
<feature type="compositionally biased region" description="Polar residues" evidence="1">
    <location>
        <begin position="622"/>
        <end position="631"/>
    </location>
</feature>
<dbReference type="InterPro" id="IPR015915">
    <property type="entry name" value="Kelch-typ_b-propeller"/>
</dbReference>
<feature type="region of interest" description="Disordered" evidence="1">
    <location>
        <begin position="551"/>
        <end position="583"/>
    </location>
</feature>
<keyword evidence="2" id="KW-0472">Membrane</keyword>
<feature type="region of interest" description="Disordered" evidence="1">
    <location>
        <begin position="454"/>
        <end position="475"/>
    </location>
</feature>
<evidence type="ECO:0000256" key="3">
    <source>
        <dbReference type="SAM" id="SignalP"/>
    </source>
</evidence>
<feature type="compositionally biased region" description="Polar residues" evidence="1">
    <location>
        <begin position="569"/>
        <end position="578"/>
    </location>
</feature>
<name>A0A9P8A511_MORAP</name>
<feature type="signal peptide" evidence="3">
    <location>
        <begin position="1"/>
        <end position="27"/>
    </location>
</feature>
<feature type="compositionally biased region" description="Low complexity" evidence="1">
    <location>
        <begin position="632"/>
        <end position="644"/>
    </location>
</feature>
<dbReference type="Pfam" id="PF24681">
    <property type="entry name" value="Kelch_KLHDC2_KLHL20_DRC7"/>
    <property type="match status" value="1"/>
</dbReference>
<feature type="transmembrane region" description="Helical" evidence="2">
    <location>
        <begin position="406"/>
        <end position="431"/>
    </location>
</feature>
<dbReference type="Gene3D" id="2.120.10.80">
    <property type="entry name" value="Kelch-type beta propeller"/>
    <property type="match status" value="2"/>
</dbReference>
<gene>
    <name evidence="4" type="ORF">KVV02_004458</name>
</gene>
<evidence type="ECO:0008006" key="6">
    <source>
        <dbReference type="Google" id="ProtNLM"/>
    </source>
</evidence>
<proteinExistence type="predicted"/>
<dbReference type="PANTHER" id="PTHR23244">
    <property type="entry name" value="KELCH REPEAT DOMAIN"/>
    <property type="match status" value="1"/>
</dbReference>
<evidence type="ECO:0000256" key="2">
    <source>
        <dbReference type="SAM" id="Phobius"/>
    </source>
</evidence>
<feature type="chain" id="PRO_5040185511" description="Galactose oxidase" evidence="3">
    <location>
        <begin position="28"/>
        <end position="644"/>
    </location>
</feature>
<dbReference type="Proteomes" id="UP000717515">
    <property type="component" value="Unassembled WGS sequence"/>
</dbReference>
<comment type="caution">
    <text evidence="4">The sequence shown here is derived from an EMBL/GenBank/DDBJ whole genome shotgun (WGS) entry which is preliminary data.</text>
</comment>
<evidence type="ECO:0000256" key="1">
    <source>
        <dbReference type="SAM" id="MobiDB-lite"/>
    </source>
</evidence>
<dbReference type="AlphaFoldDB" id="A0A9P8A511"/>
<keyword evidence="3" id="KW-0732">Signal</keyword>
<dbReference type="EMBL" id="JAIFTL010000067">
    <property type="protein sequence ID" value="KAG9324438.1"/>
    <property type="molecule type" value="Genomic_DNA"/>
</dbReference>
<feature type="region of interest" description="Disordered" evidence="1">
    <location>
        <begin position="608"/>
        <end position="644"/>
    </location>
</feature>